<evidence type="ECO:0000256" key="2">
    <source>
        <dbReference type="RuleBase" id="RU362097"/>
    </source>
</evidence>
<keyword evidence="2" id="KW-0732">Signal</keyword>
<proteinExistence type="inferred from homology"/>
<organism evidence="3 4">
    <name type="scientific">Catenovulum adriaticum</name>
    <dbReference type="NCBI Taxonomy" id="2984846"/>
    <lineage>
        <taxon>Bacteria</taxon>
        <taxon>Pseudomonadati</taxon>
        <taxon>Pseudomonadota</taxon>
        <taxon>Gammaproteobacteria</taxon>
        <taxon>Alteromonadales</taxon>
        <taxon>Alteromonadaceae</taxon>
        <taxon>Catenovulum</taxon>
    </lineage>
</organism>
<dbReference type="PANTHER" id="PTHR30203">
    <property type="entry name" value="OUTER MEMBRANE CATION EFFLUX PROTEIN"/>
    <property type="match status" value="1"/>
</dbReference>
<reference evidence="3" key="1">
    <citation type="submission" date="2022-10" db="EMBL/GenBank/DDBJ databases">
        <title>Catenovulum adriacola sp. nov. isolated in the Harbour of Susak.</title>
        <authorList>
            <person name="Schoch T."/>
            <person name="Reich S.J."/>
            <person name="Stoeferle S."/>
            <person name="Flaiz M."/>
            <person name="Kazda M."/>
            <person name="Riedel C.U."/>
            <person name="Duerre P."/>
        </authorList>
    </citation>
    <scope>NUCLEOTIDE SEQUENCE</scope>
    <source>
        <strain evidence="3">TS8</strain>
    </source>
</reference>
<feature type="signal peptide" evidence="2">
    <location>
        <begin position="1"/>
        <end position="22"/>
    </location>
</feature>
<keyword evidence="2" id="KW-0812">Transmembrane</keyword>
<dbReference type="Pfam" id="PF02321">
    <property type="entry name" value="OEP"/>
    <property type="match status" value="2"/>
</dbReference>
<comment type="subcellular location">
    <subcellularLocation>
        <location evidence="2">Cell outer membrane</location>
        <topology evidence="2">Lipid-anchor</topology>
    </subcellularLocation>
</comment>
<evidence type="ECO:0000256" key="1">
    <source>
        <dbReference type="ARBA" id="ARBA00007613"/>
    </source>
</evidence>
<name>A0ABY7AMA0_9ALTE</name>
<feature type="chain" id="PRO_5044990116" evidence="2">
    <location>
        <begin position="23"/>
        <end position="472"/>
    </location>
</feature>
<dbReference type="PANTHER" id="PTHR30203:SF32">
    <property type="entry name" value="CATION EFFLUX SYSTEM PROTEIN CUSC"/>
    <property type="match status" value="1"/>
</dbReference>
<keyword evidence="2" id="KW-1134">Transmembrane beta strand</keyword>
<keyword evidence="2" id="KW-0472">Membrane</keyword>
<dbReference type="EMBL" id="CP109965">
    <property type="protein sequence ID" value="WAJ70343.1"/>
    <property type="molecule type" value="Genomic_DNA"/>
</dbReference>
<dbReference type="Gene3D" id="2.20.200.10">
    <property type="entry name" value="Outer membrane efflux proteins (OEP)"/>
    <property type="match status" value="1"/>
</dbReference>
<dbReference type="InterPro" id="IPR010131">
    <property type="entry name" value="MdtP/NodT-like"/>
</dbReference>
<dbReference type="PROSITE" id="PS51257">
    <property type="entry name" value="PROKAR_LIPOPROTEIN"/>
    <property type="match status" value="1"/>
</dbReference>
<dbReference type="SUPFAM" id="SSF56954">
    <property type="entry name" value="Outer membrane efflux proteins (OEP)"/>
    <property type="match status" value="1"/>
</dbReference>
<dbReference type="Proteomes" id="UP001163726">
    <property type="component" value="Chromosome"/>
</dbReference>
<dbReference type="Gene3D" id="1.20.1600.10">
    <property type="entry name" value="Outer membrane efflux proteins (OEP)"/>
    <property type="match status" value="1"/>
</dbReference>
<evidence type="ECO:0000313" key="4">
    <source>
        <dbReference type="Proteomes" id="UP001163726"/>
    </source>
</evidence>
<keyword evidence="2" id="KW-0449">Lipoprotein</keyword>
<accession>A0ABY7AMA0</accession>
<comment type="similarity">
    <text evidence="1 2">Belongs to the outer membrane factor (OMF) (TC 1.B.17) family.</text>
</comment>
<keyword evidence="4" id="KW-1185">Reference proteome</keyword>
<sequence length="472" mass="52878">MKKIQTLTLALSAAVLSACSLAPDYQQPELSVLPKHQPAIAISPLNWQKFYQDDQLKQLIALALKNNKSLKMSELQLKQLQANYQIETSQHWPDVNASASGTRQRNSQSSSTAAFLPKYSNSYAVGVGFTAYELDFFDRIGSLKQSALAQFKAGQYAQKTLEQSLASQVANLYFDYQAGLYKAQLQQQAIESAQQKFKIAEKQYQQGVIDNVDYRQAQSNQQLSAIVLSQLTQENQAKLNQLKQLVGYEQAKNLGTIKTDFSIAQLNALPAQLPASMLLERPDIAEAEQNIKAANANLGVARAAFFPSISLTSNIGFASEDLSDLFKSTSQTWSFTPQLNLPIFNKGRLDAQQTISELQQQAEVIQYQNRVETAFTELNNQMLAQKSLAEQIELQKQVVANYQHQVELSQKRLDQGLEDPLNYEEFKLLLVAQKQNLANIELAYLKNQVTLFKTLGGQYQQVEKQLTIAFND</sequence>
<protein>
    <submittedName>
        <fullName evidence="3">Efflux transporter outer membrane subunit</fullName>
    </submittedName>
</protein>
<gene>
    <name evidence="3" type="ORF">OLW01_00565</name>
</gene>
<dbReference type="NCBIfam" id="TIGR01845">
    <property type="entry name" value="outer_NodT"/>
    <property type="match status" value="1"/>
</dbReference>
<evidence type="ECO:0000313" key="3">
    <source>
        <dbReference type="EMBL" id="WAJ70343.1"/>
    </source>
</evidence>
<dbReference type="RefSeq" id="WP_268074645.1">
    <property type="nucleotide sequence ID" value="NZ_CP109965.1"/>
</dbReference>
<keyword evidence="2" id="KW-0564">Palmitate</keyword>
<dbReference type="InterPro" id="IPR003423">
    <property type="entry name" value="OMP_efflux"/>
</dbReference>